<dbReference type="PROSITE" id="PS50113">
    <property type="entry name" value="PAC"/>
    <property type="match status" value="1"/>
</dbReference>
<dbReference type="Pfam" id="PF00512">
    <property type="entry name" value="HisKA"/>
    <property type="match status" value="1"/>
</dbReference>
<evidence type="ECO:0000256" key="9">
    <source>
        <dbReference type="ARBA" id="ARBA00023012"/>
    </source>
</evidence>
<organism evidence="16 17">
    <name type="scientific">Aureibacter tunicatorum</name>
    <dbReference type="NCBI Taxonomy" id="866807"/>
    <lineage>
        <taxon>Bacteria</taxon>
        <taxon>Pseudomonadati</taxon>
        <taxon>Bacteroidota</taxon>
        <taxon>Cytophagia</taxon>
        <taxon>Cytophagales</taxon>
        <taxon>Persicobacteraceae</taxon>
        <taxon>Aureibacter</taxon>
    </lineage>
</organism>
<proteinExistence type="predicted"/>
<dbReference type="InterPro" id="IPR035965">
    <property type="entry name" value="PAS-like_dom_sf"/>
</dbReference>
<evidence type="ECO:0000256" key="1">
    <source>
        <dbReference type="ARBA" id="ARBA00000085"/>
    </source>
</evidence>
<evidence type="ECO:0000259" key="14">
    <source>
        <dbReference type="PROSITE" id="PS50112"/>
    </source>
</evidence>
<evidence type="ECO:0000259" key="13">
    <source>
        <dbReference type="PROSITE" id="PS50109"/>
    </source>
</evidence>
<dbReference type="GO" id="GO:0016020">
    <property type="term" value="C:membrane"/>
    <property type="evidence" value="ECO:0007669"/>
    <property type="project" value="UniProtKB-SubCell"/>
</dbReference>
<evidence type="ECO:0000256" key="4">
    <source>
        <dbReference type="ARBA" id="ARBA00022553"/>
    </source>
</evidence>
<dbReference type="InterPro" id="IPR013655">
    <property type="entry name" value="PAS_fold_3"/>
</dbReference>
<feature type="domain" description="PAC" evidence="15">
    <location>
        <begin position="323"/>
        <end position="376"/>
    </location>
</feature>
<name>A0AAE3XNU2_9BACT</name>
<dbReference type="SMART" id="SM00091">
    <property type="entry name" value="PAS"/>
    <property type="match status" value="2"/>
</dbReference>
<keyword evidence="8" id="KW-0067">ATP-binding</keyword>
<sequence length="854" mass="97903">MSYFFQDNTTNNLQASTDNFGSSLPCPFLIINDQFNVIYENNEASQSFGSQLGHSIFEHVIQDSSKILKEDLIALSIGNKFIRNQIISCGVSDERCFKLTFKKILENGQTCISIIAIDASDQLAAKRKLHNLNLILSNSSEMIVFLDSQYNFLVANKTFLKAINLPLDYILGKSYIKIMGKFADEQNIKDSLFACHGKNTIKCQDWFNFPIQKRMHLDLRYDPVKAENNKLNGIIVSARDTTNLWKAEQKYKQVLDASEDGFWELNVRTLKIFLSKKIYTMLGYNPADFKNNELRNLPIIEIDDKKLLVENFKKFLRSRKDYYKSEFRAQTKDGDLKHILIRGKVIERTHSGFPIKLIGAHTDITAIREGQLELKKAKEEAERANNTKSEFLANMSHEIRTPLNAILGFTDILASSKGLEDNERSYLSSIKKSGSTLLALINDILDLSKIEAGRMDINSEVTDFYGFLKDVQQIFKHKCLQKGINFKLYLDESLPQYLIIDAIRLRQILFNLLGNAIKFTDKGFISLDIVIEKINANTLDLVIKINDTGIGIAKDQQEEIFEAFKQTGQNNKKYEGTGLGLAITKRLIHIMNGELELNSRLGIGTTFSIKLKNISIWNHAMEMDLITQSHKIHQLEYESPNIYFISKSKSIKDKVANQCSTLEANLILISGIENELLHQIKNGDFIIIDKSSKESLDKAIEIINRLPERIKPRLATTFPYEKKIMNLRVVNEDKIGSFIAENLAEDKKNKEFIDEELTSIIYSVPSEIAVQFSDFLSNELHPTWIQARDTELSEDINKLLNKLKIINELYDNKALIRYHKELEKVYNEFDLLKTTAIINEFENIYNEIKSHLNI</sequence>
<dbReference type="CDD" id="cd16922">
    <property type="entry name" value="HATPase_EvgS-ArcB-TorS-like"/>
    <property type="match status" value="1"/>
</dbReference>
<dbReference type="FunFam" id="3.30.565.10:FF:000010">
    <property type="entry name" value="Sensor histidine kinase RcsC"/>
    <property type="match status" value="1"/>
</dbReference>
<dbReference type="PANTHER" id="PTHR45339:SF1">
    <property type="entry name" value="HYBRID SIGNAL TRANSDUCTION HISTIDINE KINASE J"/>
    <property type="match status" value="1"/>
</dbReference>
<dbReference type="InterPro" id="IPR001610">
    <property type="entry name" value="PAC"/>
</dbReference>
<dbReference type="InterPro" id="IPR000014">
    <property type="entry name" value="PAS"/>
</dbReference>
<keyword evidence="7" id="KW-0418">Kinase</keyword>
<dbReference type="PROSITE" id="PS50112">
    <property type="entry name" value="PAS"/>
    <property type="match status" value="1"/>
</dbReference>
<protein>
    <recommendedName>
        <fullName evidence="3">histidine kinase</fullName>
        <ecNumber evidence="3">2.7.13.3</ecNumber>
    </recommendedName>
</protein>
<dbReference type="CDD" id="cd00082">
    <property type="entry name" value="HisKA"/>
    <property type="match status" value="1"/>
</dbReference>
<dbReference type="SMART" id="SM00086">
    <property type="entry name" value="PAC"/>
    <property type="match status" value="1"/>
</dbReference>
<feature type="domain" description="Histidine kinase" evidence="13">
    <location>
        <begin position="394"/>
        <end position="615"/>
    </location>
</feature>
<comment type="subcellular location">
    <subcellularLocation>
        <location evidence="2">Membrane</location>
    </subcellularLocation>
</comment>
<evidence type="ECO:0000313" key="16">
    <source>
        <dbReference type="EMBL" id="MDR6239176.1"/>
    </source>
</evidence>
<evidence type="ECO:0000256" key="10">
    <source>
        <dbReference type="ARBA" id="ARBA00023136"/>
    </source>
</evidence>
<dbReference type="InterPro" id="IPR036890">
    <property type="entry name" value="HATPase_C_sf"/>
</dbReference>
<dbReference type="InterPro" id="IPR036097">
    <property type="entry name" value="HisK_dim/P_sf"/>
</dbReference>
<dbReference type="Pfam" id="PF02518">
    <property type="entry name" value="HATPase_c"/>
    <property type="match status" value="1"/>
</dbReference>
<evidence type="ECO:0000256" key="7">
    <source>
        <dbReference type="ARBA" id="ARBA00022777"/>
    </source>
</evidence>
<keyword evidence="9" id="KW-0902">Two-component regulatory system</keyword>
<dbReference type="InterPro" id="IPR000700">
    <property type="entry name" value="PAS-assoc_C"/>
</dbReference>
<evidence type="ECO:0000256" key="8">
    <source>
        <dbReference type="ARBA" id="ARBA00022840"/>
    </source>
</evidence>
<dbReference type="EC" id="2.7.13.3" evidence="3"/>
<keyword evidence="5" id="KW-0808">Transferase</keyword>
<keyword evidence="10" id="KW-0472">Membrane</keyword>
<evidence type="ECO:0000256" key="12">
    <source>
        <dbReference type="SAM" id="Coils"/>
    </source>
</evidence>
<dbReference type="SMART" id="SM00388">
    <property type="entry name" value="HisKA"/>
    <property type="match status" value="1"/>
</dbReference>
<dbReference type="Pfam" id="PF08447">
    <property type="entry name" value="PAS_3"/>
    <property type="match status" value="1"/>
</dbReference>
<dbReference type="InterPro" id="IPR004358">
    <property type="entry name" value="Sig_transdc_His_kin-like_C"/>
</dbReference>
<dbReference type="InterPro" id="IPR005467">
    <property type="entry name" value="His_kinase_dom"/>
</dbReference>
<reference evidence="16" key="1">
    <citation type="submission" date="2023-07" db="EMBL/GenBank/DDBJ databases">
        <title>Genomic Encyclopedia of Type Strains, Phase IV (KMG-IV): sequencing the most valuable type-strain genomes for metagenomic binning, comparative biology and taxonomic classification.</title>
        <authorList>
            <person name="Goeker M."/>
        </authorList>
    </citation>
    <scope>NUCLEOTIDE SEQUENCE</scope>
    <source>
        <strain evidence="16">DSM 26174</strain>
    </source>
</reference>
<comment type="caution">
    <text evidence="16">The sequence shown here is derived from an EMBL/GenBank/DDBJ whole genome shotgun (WGS) entry which is preliminary data.</text>
</comment>
<keyword evidence="11" id="KW-0131">Cell cycle</keyword>
<comment type="catalytic activity">
    <reaction evidence="1">
        <text>ATP + protein L-histidine = ADP + protein N-phospho-L-histidine.</text>
        <dbReference type="EC" id="2.7.13.3"/>
    </reaction>
</comment>
<dbReference type="Gene3D" id="1.10.287.130">
    <property type="match status" value="1"/>
</dbReference>
<keyword evidence="4" id="KW-0597">Phosphoprotein</keyword>
<evidence type="ECO:0000256" key="2">
    <source>
        <dbReference type="ARBA" id="ARBA00004370"/>
    </source>
</evidence>
<dbReference type="CDD" id="cd00130">
    <property type="entry name" value="PAS"/>
    <property type="match status" value="1"/>
</dbReference>
<dbReference type="RefSeq" id="WP_309938743.1">
    <property type="nucleotide sequence ID" value="NZ_AP025305.1"/>
</dbReference>
<dbReference type="PRINTS" id="PR00344">
    <property type="entry name" value="BCTRLSENSOR"/>
</dbReference>
<dbReference type="Gene3D" id="3.30.565.10">
    <property type="entry name" value="Histidine kinase-like ATPase, C-terminal domain"/>
    <property type="match status" value="1"/>
</dbReference>
<dbReference type="Proteomes" id="UP001185092">
    <property type="component" value="Unassembled WGS sequence"/>
</dbReference>
<feature type="domain" description="PAS" evidence="14">
    <location>
        <begin position="247"/>
        <end position="319"/>
    </location>
</feature>
<evidence type="ECO:0000313" key="17">
    <source>
        <dbReference type="Proteomes" id="UP001185092"/>
    </source>
</evidence>
<keyword evidence="17" id="KW-1185">Reference proteome</keyword>
<dbReference type="EMBL" id="JAVDQD010000002">
    <property type="protein sequence ID" value="MDR6239176.1"/>
    <property type="molecule type" value="Genomic_DNA"/>
</dbReference>
<dbReference type="PROSITE" id="PS50109">
    <property type="entry name" value="HIS_KIN"/>
    <property type="match status" value="1"/>
</dbReference>
<dbReference type="SUPFAM" id="SSF47384">
    <property type="entry name" value="Homodimeric domain of signal transducing histidine kinase"/>
    <property type="match status" value="1"/>
</dbReference>
<dbReference type="PANTHER" id="PTHR45339">
    <property type="entry name" value="HYBRID SIGNAL TRANSDUCTION HISTIDINE KINASE J"/>
    <property type="match status" value="1"/>
</dbReference>
<dbReference type="NCBIfam" id="TIGR00229">
    <property type="entry name" value="sensory_box"/>
    <property type="match status" value="1"/>
</dbReference>
<evidence type="ECO:0000256" key="6">
    <source>
        <dbReference type="ARBA" id="ARBA00022741"/>
    </source>
</evidence>
<evidence type="ECO:0000256" key="5">
    <source>
        <dbReference type="ARBA" id="ARBA00022679"/>
    </source>
</evidence>
<feature type="coiled-coil region" evidence="12">
    <location>
        <begin position="367"/>
        <end position="394"/>
    </location>
</feature>
<dbReference type="SMART" id="SM00387">
    <property type="entry name" value="HATPase_c"/>
    <property type="match status" value="1"/>
</dbReference>
<dbReference type="InterPro" id="IPR003661">
    <property type="entry name" value="HisK_dim/P_dom"/>
</dbReference>
<evidence type="ECO:0000259" key="15">
    <source>
        <dbReference type="PROSITE" id="PS50113"/>
    </source>
</evidence>
<dbReference type="SUPFAM" id="SSF55874">
    <property type="entry name" value="ATPase domain of HSP90 chaperone/DNA topoisomerase II/histidine kinase"/>
    <property type="match status" value="1"/>
</dbReference>
<dbReference type="FunFam" id="1.10.287.130:FF:000038">
    <property type="entry name" value="Sensory transduction histidine kinase"/>
    <property type="match status" value="1"/>
</dbReference>
<keyword evidence="6" id="KW-0547">Nucleotide-binding</keyword>
<evidence type="ECO:0000256" key="11">
    <source>
        <dbReference type="ARBA" id="ARBA00023306"/>
    </source>
</evidence>
<dbReference type="SUPFAM" id="SSF55785">
    <property type="entry name" value="PYP-like sensor domain (PAS domain)"/>
    <property type="match status" value="2"/>
</dbReference>
<dbReference type="GO" id="GO:0005524">
    <property type="term" value="F:ATP binding"/>
    <property type="evidence" value="ECO:0007669"/>
    <property type="project" value="UniProtKB-KW"/>
</dbReference>
<dbReference type="Gene3D" id="3.30.450.20">
    <property type="entry name" value="PAS domain"/>
    <property type="match status" value="2"/>
</dbReference>
<accession>A0AAE3XNU2</accession>
<dbReference type="InterPro" id="IPR003594">
    <property type="entry name" value="HATPase_dom"/>
</dbReference>
<gene>
    <name evidence="16" type="ORF">HNQ88_002213</name>
</gene>
<dbReference type="GO" id="GO:0000155">
    <property type="term" value="F:phosphorelay sensor kinase activity"/>
    <property type="evidence" value="ECO:0007669"/>
    <property type="project" value="InterPro"/>
</dbReference>
<evidence type="ECO:0000256" key="3">
    <source>
        <dbReference type="ARBA" id="ARBA00012438"/>
    </source>
</evidence>
<dbReference type="AlphaFoldDB" id="A0AAE3XNU2"/>
<keyword evidence="12" id="KW-0175">Coiled coil</keyword>